<protein>
    <recommendedName>
        <fullName evidence="5">Transmembrane protein</fullName>
    </recommendedName>
</protein>
<keyword evidence="4" id="KW-1185">Reference proteome</keyword>
<dbReference type="PANTHER" id="PTHR20916">
    <property type="entry name" value="CYSTEINE AND GLYCINE-RICH PROTEIN 2 BINDING PROTEIN"/>
    <property type="match status" value="1"/>
</dbReference>
<feature type="transmembrane region" description="Helical" evidence="2">
    <location>
        <begin position="266"/>
        <end position="293"/>
    </location>
</feature>
<evidence type="ECO:0000256" key="1">
    <source>
        <dbReference type="SAM" id="MobiDB-lite"/>
    </source>
</evidence>
<feature type="transmembrane region" description="Helical" evidence="2">
    <location>
        <begin position="134"/>
        <end position="152"/>
    </location>
</feature>
<dbReference type="PANTHER" id="PTHR20916:SF26">
    <property type="entry name" value="CYSTEINE-RICH PROTEIN 2-BINDING PROTEIN"/>
    <property type="match status" value="1"/>
</dbReference>
<feature type="transmembrane region" description="Helical" evidence="2">
    <location>
        <begin position="590"/>
        <end position="612"/>
    </location>
</feature>
<gene>
    <name evidence="3" type="ORF">FRACYDRAFT_250081</name>
</gene>
<evidence type="ECO:0000313" key="3">
    <source>
        <dbReference type="EMBL" id="OEU08292.1"/>
    </source>
</evidence>
<feature type="transmembrane region" description="Helical" evidence="2">
    <location>
        <begin position="92"/>
        <end position="114"/>
    </location>
</feature>
<dbReference type="EMBL" id="KV784381">
    <property type="protein sequence ID" value="OEU08292.1"/>
    <property type="molecule type" value="Genomic_DNA"/>
</dbReference>
<keyword evidence="2" id="KW-1133">Transmembrane helix</keyword>
<reference evidence="3 4" key="1">
    <citation type="submission" date="2016-09" db="EMBL/GenBank/DDBJ databases">
        <title>Extensive genetic diversity and differential bi-allelic expression allows diatom success in the polar Southern Ocean.</title>
        <authorList>
            <consortium name="DOE Joint Genome Institute"/>
            <person name="Mock T."/>
            <person name="Otillar R.P."/>
            <person name="Strauss J."/>
            <person name="Dupont C."/>
            <person name="Frickenhaus S."/>
            <person name="Maumus F."/>
            <person name="Mcmullan M."/>
            <person name="Sanges R."/>
            <person name="Schmutz J."/>
            <person name="Toseland A."/>
            <person name="Valas R."/>
            <person name="Veluchamy A."/>
            <person name="Ward B.J."/>
            <person name="Allen A."/>
            <person name="Barry K."/>
            <person name="Falciatore A."/>
            <person name="Ferrante M."/>
            <person name="Fortunato A.E."/>
            <person name="Gloeckner G."/>
            <person name="Gruber A."/>
            <person name="Hipkin R."/>
            <person name="Janech M."/>
            <person name="Kroth P."/>
            <person name="Leese F."/>
            <person name="Lindquist E."/>
            <person name="Lyon B.R."/>
            <person name="Martin J."/>
            <person name="Mayer C."/>
            <person name="Parker M."/>
            <person name="Quesneville H."/>
            <person name="Raymond J."/>
            <person name="Uhlig C."/>
            <person name="Valentin K.U."/>
            <person name="Worden A.Z."/>
            <person name="Armbrust E.V."/>
            <person name="Bowler C."/>
            <person name="Green B."/>
            <person name="Moulton V."/>
            <person name="Van Oosterhout C."/>
            <person name="Grigoriev I."/>
        </authorList>
    </citation>
    <scope>NUCLEOTIDE SEQUENCE [LARGE SCALE GENOMIC DNA]</scope>
    <source>
        <strain evidence="3 4">CCMP1102</strain>
    </source>
</reference>
<feature type="transmembrane region" description="Helical" evidence="2">
    <location>
        <begin position="505"/>
        <end position="529"/>
    </location>
</feature>
<dbReference type="OrthoDB" id="46396at2759"/>
<name>A0A1E7EQT4_9STRA</name>
<keyword evidence="2" id="KW-0812">Transmembrane</keyword>
<sequence length="614" mass="68677">MATSTPLLSLSLDDEDDEDQHHTTQHHASSTLLIAPLLSRQRSINNNNNNNSNSNIYFEQILFFMAGLGSSIGYISSLSSLVYFNILYGNTYFVYLNCIIFLPLLPISIFQSLLDTKFDMKYKNSNITFLFRSIIGYGLLILGTIGIMILFWNNDENESNSKQQGRWVLFMALQQGIGGAILYGQLNQLSSFVGSLHSTTATNTNNNDSNDDVNNENVSNENDSEDETKIISNKFKATVSAGVQASAIVVLCISIGSGFYDTMTVSAFITFLLWIVLMEILCFMAYLWLLIAVPRVQISMIRRDSSMMHMEQIMQSQSQSQLLLTTSSPSPSSEEVVEEEEMIDLINNDNDFLINNNDNEDPMMPLRQPLLLSSSTATASSTTSDNNTILSLYEILYHSRYCCLGMGLTLIPSFLVGSWFTRIETDWMMLAQILFYIRIGCDLLGRICTLWVPPKSISYTLWIATIRWIAVFLFFINSTPTISIPIVSKVLPTILVPTTQRQRDIVSILLVAYIAFCSGYLVTSLYQLAPQQLPSVPVPVSLREEEGQEEEEQQQQLLLLPREGQRQRQGVSNTNTNNTNTVNATKQSSILTVAFSISAICGLLLSFTFIAIGV</sequence>
<evidence type="ECO:0000256" key="2">
    <source>
        <dbReference type="SAM" id="Phobius"/>
    </source>
</evidence>
<feature type="transmembrane region" description="Helical" evidence="2">
    <location>
        <begin position="401"/>
        <end position="421"/>
    </location>
</feature>
<evidence type="ECO:0000313" key="4">
    <source>
        <dbReference type="Proteomes" id="UP000095751"/>
    </source>
</evidence>
<feature type="region of interest" description="Disordered" evidence="1">
    <location>
        <begin position="202"/>
        <end position="225"/>
    </location>
</feature>
<accession>A0A1E7EQT4</accession>
<feature type="transmembrane region" description="Helical" evidence="2">
    <location>
        <begin position="239"/>
        <end position="260"/>
    </location>
</feature>
<keyword evidence="2" id="KW-0472">Membrane</keyword>
<feature type="transmembrane region" description="Helical" evidence="2">
    <location>
        <begin position="61"/>
        <end position="86"/>
    </location>
</feature>
<organism evidence="3 4">
    <name type="scientific">Fragilariopsis cylindrus CCMP1102</name>
    <dbReference type="NCBI Taxonomy" id="635003"/>
    <lineage>
        <taxon>Eukaryota</taxon>
        <taxon>Sar</taxon>
        <taxon>Stramenopiles</taxon>
        <taxon>Ochrophyta</taxon>
        <taxon>Bacillariophyta</taxon>
        <taxon>Bacillariophyceae</taxon>
        <taxon>Bacillariophycidae</taxon>
        <taxon>Bacillariales</taxon>
        <taxon>Bacillariaceae</taxon>
        <taxon>Fragilariopsis</taxon>
    </lineage>
</organism>
<dbReference type="InParanoid" id="A0A1E7EQT4"/>
<proteinExistence type="predicted"/>
<dbReference type="KEGG" id="fcy:FRACYDRAFT_250081"/>
<dbReference type="Proteomes" id="UP000095751">
    <property type="component" value="Unassembled WGS sequence"/>
</dbReference>
<feature type="transmembrane region" description="Helical" evidence="2">
    <location>
        <begin position="457"/>
        <end position="476"/>
    </location>
</feature>
<evidence type="ECO:0008006" key="5">
    <source>
        <dbReference type="Google" id="ProtNLM"/>
    </source>
</evidence>
<dbReference type="AlphaFoldDB" id="A0A1E7EQT4"/>
<dbReference type="GO" id="GO:0004402">
    <property type="term" value="F:histone acetyltransferase activity"/>
    <property type="evidence" value="ECO:0007669"/>
    <property type="project" value="TreeGrafter"/>
</dbReference>